<dbReference type="PANTHER" id="PTHR11793:SF10">
    <property type="entry name" value="TRANSCRIPTION FACTOR 4"/>
    <property type="match status" value="1"/>
</dbReference>
<dbReference type="CTD" id="6925"/>
<feature type="region of interest" description="Disordered" evidence="8">
    <location>
        <begin position="106"/>
        <end position="161"/>
    </location>
</feature>
<feature type="compositionally biased region" description="Basic and acidic residues" evidence="8">
    <location>
        <begin position="471"/>
        <end position="486"/>
    </location>
</feature>
<dbReference type="GO" id="GO:0005667">
    <property type="term" value="C:transcription regulator complex"/>
    <property type="evidence" value="ECO:0007669"/>
    <property type="project" value="TreeGrafter"/>
</dbReference>
<keyword evidence="5" id="KW-0804">Transcription</keyword>
<dbReference type="FunFam" id="4.10.280.10:FF:000001">
    <property type="entry name" value="Putative transcription factor 12"/>
    <property type="match status" value="1"/>
</dbReference>
<feature type="compositionally biased region" description="Polar residues" evidence="8">
    <location>
        <begin position="1"/>
        <end position="25"/>
    </location>
</feature>
<evidence type="ECO:0000256" key="1">
    <source>
        <dbReference type="ARBA" id="ARBA00004123"/>
    </source>
</evidence>
<evidence type="ECO:0000256" key="5">
    <source>
        <dbReference type="ARBA" id="ARBA00023163"/>
    </source>
</evidence>
<evidence type="ECO:0000256" key="6">
    <source>
        <dbReference type="ARBA" id="ARBA00023242"/>
    </source>
</evidence>
<name>A0A9W2VJA2_PANPR</name>
<dbReference type="SUPFAM" id="SSF47459">
    <property type="entry name" value="HLH, helix-loop-helix DNA-binding domain"/>
    <property type="match status" value="1"/>
</dbReference>
<dbReference type="SMART" id="SM00353">
    <property type="entry name" value="HLH"/>
    <property type="match status" value="1"/>
</dbReference>
<dbReference type="Pfam" id="PF00010">
    <property type="entry name" value="HLH"/>
    <property type="match status" value="1"/>
</dbReference>
<feature type="region of interest" description="Disordered" evidence="8">
    <location>
        <begin position="550"/>
        <end position="583"/>
    </location>
</feature>
<evidence type="ECO:0000256" key="3">
    <source>
        <dbReference type="ARBA" id="ARBA00023125"/>
    </source>
</evidence>
<feature type="region of interest" description="Disordered" evidence="8">
    <location>
        <begin position="252"/>
        <end position="295"/>
    </location>
</feature>
<proteinExistence type="predicted"/>
<feature type="region of interest" description="Disordered" evidence="8">
    <location>
        <begin position="181"/>
        <end position="237"/>
    </location>
</feature>
<evidence type="ECO:0000313" key="11">
    <source>
        <dbReference type="RefSeq" id="XP_053758729.1"/>
    </source>
</evidence>
<keyword evidence="2" id="KW-0805">Transcription regulation</keyword>
<comment type="subcellular location">
    <subcellularLocation>
        <location evidence="1">Nucleus</location>
    </subcellularLocation>
</comment>
<gene>
    <name evidence="11" type="primary">TCF4</name>
</gene>
<organism evidence="10 11">
    <name type="scientific">Panthera pardus</name>
    <name type="common">Leopard</name>
    <name type="synonym">Felis pardus</name>
    <dbReference type="NCBI Taxonomy" id="9691"/>
    <lineage>
        <taxon>Eukaryota</taxon>
        <taxon>Metazoa</taxon>
        <taxon>Chordata</taxon>
        <taxon>Craniata</taxon>
        <taxon>Vertebrata</taxon>
        <taxon>Euteleostomi</taxon>
        <taxon>Mammalia</taxon>
        <taxon>Eutheria</taxon>
        <taxon>Laurasiatheria</taxon>
        <taxon>Carnivora</taxon>
        <taxon>Feliformia</taxon>
        <taxon>Felidae</taxon>
        <taxon>Pantherinae</taxon>
        <taxon>Panthera</taxon>
    </lineage>
</organism>
<evidence type="ECO:0000256" key="7">
    <source>
        <dbReference type="ARBA" id="ARBA00040305"/>
    </source>
</evidence>
<keyword evidence="3" id="KW-0238">DNA-binding</keyword>
<dbReference type="InterPro" id="IPR011598">
    <property type="entry name" value="bHLH_dom"/>
</dbReference>
<sequence>MFSPPVSSGKNGPTSLASGHFTGSNVEDRSSSGSWGSGGHPSPSRNYGDGTPYDHMTSRDLGSHDNLSPPFVNSRIQSKTERGSYSSYGRESNLQGCHQVYAPSASTADYNRDSPGYPSSKPAASTFPSSFFMQDGHHSSDPWSSSSGMNQPGYGGMLGNSSHIPQSSSYCSLHPHERLSYPSHSSADINSSLPPMSTFHRSGTNHYSTSSCTPPANGTDSIMANRGSGAAGSSQTGDALGKALASIYSPDHTNNSFSSNPSTPVGSPPSLSAGTAVWSRNGGQASSSPNYEGPLHSLQSRIEDRLERLDDAIHVLRNHAVGPSTAMPGGHGDMHGIIGPSHNGAMGGLGSGYGTGLLSANRHSLMVGAHREDGVALRGSHSLVPNQVPVPQLPVQSATSPDLNPPQDPYRGMPPGLQGQSVSSGSSEIKSDDEGDENLQDTKSSEDKKLDDDKKDIKSITSNNDDEDLTPEQKAEREKERRMANNARERLRVRDINEAFKELGRMVQLHLKSDKPQTKLLILHQAVAVILSLEQQVRERNLNPKAACLKRREEEKVSSEPPPLSLAGPHPGMGDASNHMGQM</sequence>
<reference evidence="11" key="1">
    <citation type="submission" date="2025-08" db="UniProtKB">
        <authorList>
            <consortium name="RefSeq"/>
        </authorList>
    </citation>
    <scope>IDENTIFICATION</scope>
    <source>
        <tissue evidence="11">Whole blood</tissue>
    </source>
</reference>
<feature type="compositionally biased region" description="Low complexity" evidence="8">
    <location>
        <begin position="419"/>
        <end position="428"/>
    </location>
</feature>
<evidence type="ECO:0000259" key="9">
    <source>
        <dbReference type="PROSITE" id="PS50888"/>
    </source>
</evidence>
<dbReference type="Proteomes" id="UP001165780">
    <property type="component" value="Unplaced"/>
</dbReference>
<dbReference type="GO" id="GO:0000981">
    <property type="term" value="F:DNA-binding transcription factor activity, RNA polymerase II-specific"/>
    <property type="evidence" value="ECO:0007669"/>
    <property type="project" value="TreeGrafter"/>
</dbReference>
<evidence type="ECO:0000256" key="2">
    <source>
        <dbReference type="ARBA" id="ARBA00023015"/>
    </source>
</evidence>
<feature type="region of interest" description="Disordered" evidence="8">
    <location>
        <begin position="385"/>
        <end position="486"/>
    </location>
</feature>
<keyword evidence="4" id="KW-0010">Activator</keyword>
<dbReference type="Gene3D" id="4.10.280.10">
    <property type="entry name" value="Helix-loop-helix DNA-binding domain"/>
    <property type="match status" value="1"/>
</dbReference>
<dbReference type="GO" id="GO:0000785">
    <property type="term" value="C:chromatin"/>
    <property type="evidence" value="ECO:0007669"/>
    <property type="project" value="TreeGrafter"/>
</dbReference>
<dbReference type="PROSITE" id="PS50888">
    <property type="entry name" value="BHLH"/>
    <property type="match status" value="1"/>
</dbReference>
<evidence type="ECO:0000256" key="4">
    <source>
        <dbReference type="ARBA" id="ARBA00023159"/>
    </source>
</evidence>
<protein>
    <recommendedName>
        <fullName evidence="7">Transcription factor 4</fullName>
    </recommendedName>
</protein>
<dbReference type="InterPro" id="IPR051098">
    <property type="entry name" value="NeuroDiff_E-box_TFs"/>
</dbReference>
<feature type="region of interest" description="Disordered" evidence="8">
    <location>
        <begin position="1"/>
        <end position="91"/>
    </location>
</feature>
<dbReference type="GO" id="GO:0005634">
    <property type="term" value="C:nucleus"/>
    <property type="evidence" value="ECO:0007669"/>
    <property type="project" value="UniProtKB-SubCell"/>
</dbReference>
<dbReference type="InterPro" id="IPR036638">
    <property type="entry name" value="HLH_DNA-bd_sf"/>
</dbReference>
<feature type="compositionally biased region" description="Polar residues" evidence="8">
    <location>
        <begin position="281"/>
        <end position="290"/>
    </location>
</feature>
<dbReference type="GeneID" id="109275687"/>
<dbReference type="GO" id="GO:0046983">
    <property type="term" value="F:protein dimerization activity"/>
    <property type="evidence" value="ECO:0007669"/>
    <property type="project" value="InterPro"/>
</dbReference>
<feature type="compositionally biased region" description="Polar residues" evidence="8">
    <location>
        <begin position="182"/>
        <end position="222"/>
    </location>
</feature>
<keyword evidence="10" id="KW-1185">Reference proteome</keyword>
<dbReference type="GO" id="GO:0000978">
    <property type="term" value="F:RNA polymerase II cis-regulatory region sequence-specific DNA binding"/>
    <property type="evidence" value="ECO:0007669"/>
    <property type="project" value="TreeGrafter"/>
</dbReference>
<evidence type="ECO:0000256" key="8">
    <source>
        <dbReference type="SAM" id="MobiDB-lite"/>
    </source>
</evidence>
<dbReference type="CDD" id="cd18945">
    <property type="entry name" value="bHLH_E-protein_TCF4_E2-2"/>
    <property type="match status" value="1"/>
</dbReference>
<dbReference type="AlphaFoldDB" id="A0A9W2VJA2"/>
<feature type="compositionally biased region" description="Low complexity" evidence="8">
    <location>
        <begin position="385"/>
        <end position="396"/>
    </location>
</feature>
<dbReference type="PANTHER" id="PTHR11793">
    <property type="entry name" value="BASIC HELIX-LOOP-HELIX TRANSCRIPTION FACTOR"/>
    <property type="match status" value="1"/>
</dbReference>
<keyword evidence="6" id="KW-0539">Nucleus</keyword>
<evidence type="ECO:0000313" key="10">
    <source>
        <dbReference type="Proteomes" id="UP001165780"/>
    </source>
</evidence>
<feature type="compositionally biased region" description="Low complexity" evidence="8">
    <location>
        <begin position="253"/>
        <end position="264"/>
    </location>
</feature>
<accession>A0A9W2VJA2</accession>
<feature type="compositionally biased region" description="Polar residues" evidence="8">
    <location>
        <begin position="122"/>
        <end position="132"/>
    </location>
</feature>
<feature type="domain" description="BHLH" evidence="9">
    <location>
        <begin position="480"/>
        <end position="533"/>
    </location>
</feature>
<dbReference type="GO" id="GO:0045893">
    <property type="term" value="P:positive regulation of DNA-templated transcription"/>
    <property type="evidence" value="ECO:0007669"/>
    <property type="project" value="UniProtKB-ARBA"/>
</dbReference>
<feature type="compositionally biased region" description="Basic and acidic residues" evidence="8">
    <location>
        <begin position="443"/>
        <end position="458"/>
    </location>
</feature>
<dbReference type="RefSeq" id="XP_053758729.1">
    <property type="nucleotide sequence ID" value="XM_053902754.1"/>
</dbReference>